<gene>
    <name evidence="2" type="ORF">ANCDUO_09937</name>
</gene>
<accession>A0A0C2CSL5</accession>
<evidence type="ECO:0000313" key="3">
    <source>
        <dbReference type="Proteomes" id="UP000054047"/>
    </source>
</evidence>
<dbReference type="EMBL" id="KN731578">
    <property type="protein sequence ID" value="KIH59823.1"/>
    <property type="molecule type" value="Genomic_DNA"/>
</dbReference>
<organism evidence="2 3">
    <name type="scientific">Ancylostoma duodenale</name>
    <dbReference type="NCBI Taxonomy" id="51022"/>
    <lineage>
        <taxon>Eukaryota</taxon>
        <taxon>Metazoa</taxon>
        <taxon>Ecdysozoa</taxon>
        <taxon>Nematoda</taxon>
        <taxon>Chromadorea</taxon>
        <taxon>Rhabditida</taxon>
        <taxon>Rhabditina</taxon>
        <taxon>Rhabditomorpha</taxon>
        <taxon>Strongyloidea</taxon>
        <taxon>Ancylostomatidae</taxon>
        <taxon>Ancylostomatinae</taxon>
        <taxon>Ancylostoma</taxon>
    </lineage>
</organism>
<sequence length="44" mass="4817">MRNGRSATINRNSSLSVHSTEWSATSMTISKRTWTLPSAPASHT</sequence>
<evidence type="ECO:0000313" key="2">
    <source>
        <dbReference type="EMBL" id="KIH59823.1"/>
    </source>
</evidence>
<name>A0A0C2CSL5_9BILA</name>
<protein>
    <submittedName>
        <fullName evidence="2">Uncharacterized protein</fullName>
    </submittedName>
</protein>
<evidence type="ECO:0000256" key="1">
    <source>
        <dbReference type="SAM" id="MobiDB-lite"/>
    </source>
</evidence>
<proteinExistence type="predicted"/>
<dbReference type="Proteomes" id="UP000054047">
    <property type="component" value="Unassembled WGS sequence"/>
</dbReference>
<feature type="region of interest" description="Disordered" evidence="1">
    <location>
        <begin position="1"/>
        <end position="25"/>
    </location>
</feature>
<dbReference type="AlphaFoldDB" id="A0A0C2CSL5"/>
<reference evidence="2 3" key="1">
    <citation type="submission" date="2013-12" db="EMBL/GenBank/DDBJ databases">
        <title>Draft genome of the parsitic nematode Ancylostoma duodenale.</title>
        <authorList>
            <person name="Mitreva M."/>
        </authorList>
    </citation>
    <scope>NUCLEOTIDE SEQUENCE [LARGE SCALE GENOMIC DNA]</scope>
    <source>
        <strain evidence="2 3">Zhejiang</strain>
    </source>
</reference>
<keyword evidence="3" id="KW-1185">Reference proteome</keyword>